<dbReference type="Proteomes" id="UP000311382">
    <property type="component" value="Unassembled WGS sequence"/>
</dbReference>
<organism evidence="2 3">
    <name type="scientific">Rhodotorula diobovata</name>
    <dbReference type="NCBI Taxonomy" id="5288"/>
    <lineage>
        <taxon>Eukaryota</taxon>
        <taxon>Fungi</taxon>
        <taxon>Dikarya</taxon>
        <taxon>Basidiomycota</taxon>
        <taxon>Pucciniomycotina</taxon>
        <taxon>Microbotryomycetes</taxon>
        <taxon>Sporidiobolales</taxon>
        <taxon>Sporidiobolaceae</taxon>
        <taxon>Rhodotorula</taxon>
    </lineage>
</organism>
<sequence>MSTFDWRSLPTPMATVTWRGTRSLRRFRPSRRTAASAMKGDLAPVSGSASTRVCPRGPVATSRSAGKGEGQATPSSSLPSQQLPSSDGYGAASPPSAANEMSSGVSRAVASGPPAEATVRRGSEGGSGGRERGGDWGSRSSVERAHICAVERRSGSSGERCLHWRERARLSGG</sequence>
<reference evidence="2 3" key="1">
    <citation type="submission" date="2019-03" db="EMBL/GenBank/DDBJ databases">
        <title>Rhodosporidium diobovatum UCD-FST 08-225 genome sequencing, assembly, and annotation.</title>
        <authorList>
            <person name="Fakankun I.U."/>
            <person name="Fristensky B."/>
            <person name="Levin D.B."/>
        </authorList>
    </citation>
    <scope>NUCLEOTIDE SEQUENCE [LARGE SCALE GENOMIC DNA]</scope>
    <source>
        <strain evidence="2 3">UCD-FST 08-225</strain>
    </source>
</reference>
<feature type="compositionally biased region" description="Basic and acidic residues" evidence="1">
    <location>
        <begin position="118"/>
        <end position="134"/>
    </location>
</feature>
<evidence type="ECO:0000313" key="3">
    <source>
        <dbReference type="Proteomes" id="UP000311382"/>
    </source>
</evidence>
<feature type="compositionally biased region" description="Basic residues" evidence="1">
    <location>
        <begin position="22"/>
        <end position="31"/>
    </location>
</feature>
<dbReference type="AlphaFoldDB" id="A0A5C5FK44"/>
<accession>A0A5C5FK44</accession>
<comment type="caution">
    <text evidence="2">The sequence shown here is derived from an EMBL/GenBank/DDBJ whole genome shotgun (WGS) entry which is preliminary data.</text>
</comment>
<feature type="compositionally biased region" description="Low complexity" evidence="1">
    <location>
        <begin position="74"/>
        <end position="86"/>
    </location>
</feature>
<dbReference type="EMBL" id="SOZI01000245">
    <property type="protein sequence ID" value="TNY17110.1"/>
    <property type="molecule type" value="Genomic_DNA"/>
</dbReference>
<name>A0A5C5FK44_9BASI</name>
<gene>
    <name evidence="2" type="ORF">DMC30DRAFT_142162</name>
</gene>
<protein>
    <submittedName>
        <fullName evidence="2">Uncharacterized protein</fullName>
    </submittedName>
</protein>
<evidence type="ECO:0000256" key="1">
    <source>
        <dbReference type="SAM" id="MobiDB-lite"/>
    </source>
</evidence>
<proteinExistence type="predicted"/>
<keyword evidence="3" id="KW-1185">Reference proteome</keyword>
<evidence type="ECO:0000313" key="2">
    <source>
        <dbReference type="EMBL" id="TNY17110.1"/>
    </source>
</evidence>
<feature type="region of interest" description="Disordered" evidence="1">
    <location>
        <begin position="20"/>
        <end position="144"/>
    </location>
</feature>